<gene>
    <name evidence="1" type="ORF">BO95DRAFT_410298</name>
</gene>
<organism evidence="1 2">
    <name type="scientific">Aspergillus brunneoviolaceus CBS 621.78</name>
    <dbReference type="NCBI Taxonomy" id="1450534"/>
    <lineage>
        <taxon>Eukaryota</taxon>
        <taxon>Fungi</taxon>
        <taxon>Dikarya</taxon>
        <taxon>Ascomycota</taxon>
        <taxon>Pezizomycotina</taxon>
        <taxon>Eurotiomycetes</taxon>
        <taxon>Eurotiomycetidae</taxon>
        <taxon>Eurotiales</taxon>
        <taxon>Aspergillaceae</taxon>
        <taxon>Aspergillus</taxon>
        <taxon>Aspergillus subgen. Circumdati</taxon>
    </lineage>
</organism>
<reference evidence="1" key="1">
    <citation type="submission" date="2018-02" db="EMBL/GenBank/DDBJ databases">
        <title>The genomes of Aspergillus section Nigri reveals drivers in fungal speciation.</title>
        <authorList>
            <consortium name="DOE Joint Genome Institute"/>
            <person name="Vesth T.C."/>
            <person name="Nybo J."/>
            <person name="Theobald S."/>
            <person name="Brandl J."/>
            <person name="Frisvad J.C."/>
            <person name="Nielsen K.F."/>
            <person name="Lyhne E.K."/>
            <person name="Kogle M.E."/>
            <person name="Kuo A."/>
            <person name="Riley R."/>
            <person name="Clum A."/>
            <person name="Nolan M."/>
            <person name="Lipzen A."/>
            <person name="Salamov A."/>
            <person name="Henrissat B."/>
            <person name="Wiebenga A."/>
            <person name="De vries R.P."/>
            <person name="Grigoriev I.V."/>
            <person name="Mortensen U.H."/>
            <person name="Andersen M.R."/>
            <person name="Baker S.E."/>
        </authorList>
    </citation>
    <scope>NUCLEOTIDE SEQUENCE</scope>
    <source>
        <strain evidence="1">CBS 621.78</strain>
    </source>
</reference>
<protein>
    <submittedName>
        <fullName evidence="1">Magnesium-dependent phosphatase-1</fullName>
    </submittedName>
</protein>
<dbReference type="Proteomes" id="UP000249057">
    <property type="component" value="Unassembled WGS sequence"/>
</dbReference>
<evidence type="ECO:0000313" key="2">
    <source>
        <dbReference type="Proteomes" id="UP000249057"/>
    </source>
</evidence>
<proteinExistence type="predicted"/>
<evidence type="ECO:0000313" key="1">
    <source>
        <dbReference type="EMBL" id="RAH47167.1"/>
    </source>
</evidence>
<keyword evidence="2" id="KW-1185">Reference proteome</keyword>
<dbReference type="EMBL" id="KZ825331">
    <property type="protein sequence ID" value="RAH47167.1"/>
    <property type="molecule type" value="Genomic_DNA"/>
</dbReference>
<accession>A0ACD1GDA9</accession>
<sequence>MRTRRTNTQPVEDTSVAPETFSDGLPLPKLIAFDLDYTLWPFWVDTHVSAPIKPRDNNSRCTDKWNESFTFYPAVPSIIHSCKTKNIPLAVASRTHAPDLARDMLKALHIIPTFSDNPAAHRTKTMRALDYFDHLQIFPATKTQHFAKIQQASGVAYEEMLFFDDEARNRNVETELGVTFCLVRDGVTKAEVDRGVWAWRRRNGIRKEKITKMDPRSQTPTAHLKPHPPLQPQPQPQPQQPQHPHQQQPQQHHHHRPLSTTTTTTSSTTRPPLAIHPSAQISDTTIFQGTHPISIGAHTIIHPRARLYSHEGPILISNNCIISEKTVIGTPAPFPGNSRPAPSSSSSSTTTAGDGTAAAAAALPIRISSRVTIGPAVSIAPGAHIHSGVVIDALAVINRRVDVGAHARVCAGCEIAAGTGVGEWVVVWGSGGGAGQRRRRRETRGVVWGVHQWSQSQNQNQSQRVDGEKAGEAPLEARTLEDARLMVLDLEREAAGRLLVAQNRRRG</sequence>
<name>A0ACD1GDA9_9EURO</name>